<protein>
    <submittedName>
        <fullName evidence="2">Uncharacterized protein</fullName>
    </submittedName>
</protein>
<dbReference type="AlphaFoldDB" id="A0A8X6IRD5"/>
<evidence type="ECO:0000313" key="3">
    <source>
        <dbReference type="Proteomes" id="UP000886998"/>
    </source>
</evidence>
<feature type="compositionally biased region" description="Polar residues" evidence="1">
    <location>
        <begin position="61"/>
        <end position="74"/>
    </location>
</feature>
<feature type="region of interest" description="Disordered" evidence="1">
    <location>
        <begin position="55"/>
        <end position="91"/>
    </location>
</feature>
<keyword evidence="3" id="KW-1185">Reference proteome</keyword>
<dbReference type="EMBL" id="BMAV01027087">
    <property type="protein sequence ID" value="GFS56201.1"/>
    <property type="molecule type" value="Genomic_DNA"/>
</dbReference>
<accession>A0A8X6IRD5</accession>
<gene>
    <name evidence="2" type="ORF">TNIN_148811</name>
</gene>
<evidence type="ECO:0000313" key="2">
    <source>
        <dbReference type="EMBL" id="GFS56201.1"/>
    </source>
</evidence>
<proteinExistence type="predicted"/>
<name>A0A8X6IRD5_9ARAC</name>
<organism evidence="2 3">
    <name type="scientific">Trichonephila inaurata madagascariensis</name>
    <dbReference type="NCBI Taxonomy" id="2747483"/>
    <lineage>
        <taxon>Eukaryota</taxon>
        <taxon>Metazoa</taxon>
        <taxon>Ecdysozoa</taxon>
        <taxon>Arthropoda</taxon>
        <taxon>Chelicerata</taxon>
        <taxon>Arachnida</taxon>
        <taxon>Araneae</taxon>
        <taxon>Araneomorphae</taxon>
        <taxon>Entelegynae</taxon>
        <taxon>Araneoidea</taxon>
        <taxon>Nephilidae</taxon>
        <taxon>Trichonephila</taxon>
        <taxon>Trichonephila inaurata</taxon>
    </lineage>
</organism>
<evidence type="ECO:0000256" key="1">
    <source>
        <dbReference type="SAM" id="MobiDB-lite"/>
    </source>
</evidence>
<dbReference type="Proteomes" id="UP000886998">
    <property type="component" value="Unassembled WGS sequence"/>
</dbReference>
<sequence>MTSKNLVPQILVHEQHRNEFVAGKMNNAQSRINFQPDARKAFQCVTSSLILSSKNKRSRSIPLQRSISRNTDNPNRAICEEEKPEIPAKTE</sequence>
<feature type="compositionally biased region" description="Basic and acidic residues" evidence="1">
    <location>
        <begin position="78"/>
        <end position="91"/>
    </location>
</feature>
<reference evidence="2" key="1">
    <citation type="submission" date="2020-08" db="EMBL/GenBank/DDBJ databases">
        <title>Multicomponent nature underlies the extraordinary mechanical properties of spider dragline silk.</title>
        <authorList>
            <person name="Kono N."/>
            <person name="Nakamura H."/>
            <person name="Mori M."/>
            <person name="Yoshida Y."/>
            <person name="Ohtoshi R."/>
            <person name="Malay A.D."/>
            <person name="Moran D.A.P."/>
            <person name="Tomita M."/>
            <person name="Numata K."/>
            <person name="Arakawa K."/>
        </authorList>
    </citation>
    <scope>NUCLEOTIDE SEQUENCE</scope>
</reference>
<comment type="caution">
    <text evidence="2">The sequence shown here is derived from an EMBL/GenBank/DDBJ whole genome shotgun (WGS) entry which is preliminary data.</text>
</comment>